<organism evidence="2 3">
    <name type="scientific">Euplotes crassus</name>
    <dbReference type="NCBI Taxonomy" id="5936"/>
    <lineage>
        <taxon>Eukaryota</taxon>
        <taxon>Sar</taxon>
        <taxon>Alveolata</taxon>
        <taxon>Ciliophora</taxon>
        <taxon>Intramacronucleata</taxon>
        <taxon>Spirotrichea</taxon>
        <taxon>Hypotrichia</taxon>
        <taxon>Euplotida</taxon>
        <taxon>Euplotidae</taxon>
        <taxon>Moneuplotes</taxon>
    </lineage>
</organism>
<dbReference type="AlphaFoldDB" id="A0AAD1XXA4"/>
<reference evidence="2" key="1">
    <citation type="submission" date="2023-07" db="EMBL/GenBank/DDBJ databases">
        <authorList>
            <consortium name="AG Swart"/>
            <person name="Singh M."/>
            <person name="Singh A."/>
            <person name="Seah K."/>
            <person name="Emmerich C."/>
        </authorList>
    </citation>
    <scope>NUCLEOTIDE SEQUENCE</scope>
    <source>
        <strain evidence="2">DP1</strain>
    </source>
</reference>
<feature type="transmembrane region" description="Helical" evidence="1">
    <location>
        <begin position="15"/>
        <end position="35"/>
    </location>
</feature>
<evidence type="ECO:0000256" key="1">
    <source>
        <dbReference type="SAM" id="Phobius"/>
    </source>
</evidence>
<proteinExistence type="predicted"/>
<evidence type="ECO:0000313" key="2">
    <source>
        <dbReference type="EMBL" id="CAI2381056.1"/>
    </source>
</evidence>
<keyword evidence="1" id="KW-0472">Membrane</keyword>
<name>A0AAD1XXA4_EUPCR</name>
<keyword evidence="1" id="KW-0812">Transmembrane</keyword>
<evidence type="ECO:0000313" key="3">
    <source>
        <dbReference type="Proteomes" id="UP001295684"/>
    </source>
</evidence>
<accession>A0AAD1XXA4</accession>
<dbReference type="Proteomes" id="UP001295684">
    <property type="component" value="Unassembled WGS sequence"/>
</dbReference>
<protein>
    <submittedName>
        <fullName evidence="2">Uncharacterized protein</fullName>
    </submittedName>
</protein>
<sequence>MILLCININLLRYPLVLSSFFVLLACFTQNTFFFIRVRDFFCWTDRALVSGKSCIVDTNMTSFDGVSIRRAAISTYGICIISNFIRNLNAIPQYSGQVFGLEKDINLYLIKIDTLQFPDPL</sequence>
<gene>
    <name evidence="2" type="ORF">ECRASSUSDP1_LOCUS22502</name>
</gene>
<comment type="caution">
    <text evidence="2">The sequence shown here is derived from an EMBL/GenBank/DDBJ whole genome shotgun (WGS) entry which is preliminary data.</text>
</comment>
<keyword evidence="3" id="KW-1185">Reference proteome</keyword>
<dbReference type="EMBL" id="CAMPGE010023081">
    <property type="protein sequence ID" value="CAI2381056.1"/>
    <property type="molecule type" value="Genomic_DNA"/>
</dbReference>
<keyword evidence="1" id="KW-1133">Transmembrane helix</keyword>